<dbReference type="Proteomes" id="UP000273643">
    <property type="component" value="Unassembled WGS sequence"/>
</dbReference>
<organism evidence="1 2">
    <name type="scientific">Marinimicrobium koreense</name>
    <dbReference type="NCBI Taxonomy" id="306545"/>
    <lineage>
        <taxon>Bacteria</taxon>
        <taxon>Pseudomonadati</taxon>
        <taxon>Pseudomonadota</taxon>
        <taxon>Gammaproteobacteria</taxon>
        <taxon>Cellvibrionales</taxon>
        <taxon>Cellvibrionaceae</taxon>
        <taxon>Marinimicrobium</taxon>
    </lineage>
</organism>
<reference evidence="1 2" key="1">
    <citation type="submission" date="2018-11" db="EMBL/GenBank/DDBJ databases">
        <title>Genomic Encyclopedia of Type Strains, Phase IV (KMG-IV): sequencing the most valuable type-strain genomes for metagenomic binning, comparative biology and taxonomic classification.</title>
        <authorList>
            <person name="Goeker M."/>
        </authorList>
    </citation>
    <scope>NUCLEOTIDE SEQUENCE [LARGE SCALE GENOMIC DNA]</scope>
    <source>
        <strain evidence="1 2">DSM 16974</strain>
    </source>
</reference>
<protein>
    <submittedName>
        <fullName evidence="1">Sulfur carrier protein</fullName>
    </submittedName>
</protein>
<dbReference type="InterPro" id="IPR003749">
    <property type="entry name" value="ThiS/MoaD-like"/>
</dbReference>
<proteinExistence type="predicted"/>
<evidence type="ECO:0000313" key="1">
    <source>
        <dbReference type="EMBL" id="ROQ19842.1"/>
    </source>
</evidence>
<dbReference type="PANTHER" id="PTHR34472">
    <property type="entry name" value="SULFUR CARRIER PROTEIN THIS"/>
    <property type="match status" value="1"/>
</dbReference>
<comment type="caution">
    <text evidence="1">The sequence shown here is derived from an EMBL/GenBank/DDBJ whole genome shotgun (WGS) entry which is preliminary data.</text>
</comment>
<sequence length="67" mass="7384">MIIVSLNNERVELPADTPLSDALQRWHYADQPVAVAINSEFVPRAQYPQVVLQNSDQVDVVRPVGGG</sequence>
<dbReference type="InterPro" id="IPR012675">
    <property type="entry name" value="Beta-grasp_dom_sf"/>
</dbReference>
<accession>A0A3N1NM05</accession>
<dbReference type="InterPro" id="IPR016155">
    <property type="entry name" value="Mopterin_synth/thiamin_S_b"/>
</dbReference>
<dbReference type="CDD" id="cd00565">
    <property type="entry name" value="Ubl_ThiS"/>
    <property type="match status" value="1"/>
</dbReference>
<dbReference type="SUPFAM" id="SSF54285">
    <property type="entry name" value="MoaD/ThiS"/>
    <property type="match status" value="1"/>
</dbReference>
<keyword evidence="2" id="KW-1185">Reference proteome</keyword>
<dbReference type="AlphaFoldDB" id="A0A3N1NM05"/>
<dbReference type="InterPro" id="IPR010035">
    <property type="entry name" value="Thi_S"/>
</dbReference>
<dbReference type="PANTHER" id="PTHR34472:SF1">
    <property type="entry name" value="SULFUR CARRIER PROTEIN THIS"/>
    <property type="match status" value="1"/>
</dbReference>
<evidence type="ECO:0000313" key="2">
    <source>
        <dbReference type="Proteomes" id="UP000273643"/>
    </source>
</evidence>
<dbReference type="NCBIfam" id="TIGR01683">
    <property type="entry name" value="thiS"/>
    <property type="match status" value="1"/>
</dbReference>
<dbReference type="RefSeq" id="WP_123637132.1">
    <property type="nucleotide sequence ID" value="NZ_RJUK01000001.1"/>
</dbReference>
<dbReference type="OrthoDB" id="9800283at2"/>
<name>A0A3N1NM05_9GAMM</name>
<gene>
    <name evidence="1" type="ORF">EDC38_0431</name>
</gene>
<dbReference type="EMBL" id="RJUK01000001">
    <property type="protein sequence ID" value="ROQ19842.1"/>
    <property type="molecule type" value="Genomic_DNA"/>
</dbReference>
<dbReference type="Gene3D" id="3.10.20.30">
    <property type="match status" value="1"/>
</dbReference>
<dbReference type="Pfam" id="PF02597">
    <property type="entry name" value="ThiS"/>
    <property type="match status" value="1"/>
</dbReference>